<feature type="non-terminal residue" evidence="1">
    <location>
        <position position="477"/>
    </location>
</feature>
<keyword evidence="2" id="KW-1185">Reference proteome</keyword>
<organism evidence="1 2">
    <name type="scientific">Scutellospora calospora</name>
    <dbReference type="NCBI Taxonomy" id="85575"/>
    <lineage>
        <taxon>Eukaryota</taxon>
        <taxon>Fungi</taxon>
        <taxon>Fungi incertae sedis</taxon>
        <taxon>Mucoromycota</taxon>
        <taxon>Glomeromycotina</taxon>
        <taxon>Glomeromycetes</taxon>
        <taxon>Diversisporales</taxon>
        <taxon>Gigasporaceae</taxon>
        <taxon>Scutellospora</taxon>
    </lineage>
</organism>
<evidence type="ECO:0000313" key="1">
    <source>
        <dbReference type="EMBL" id="CAG8496148.1"/>
    </source>
</evidence>
<comment type="caution">
    <text evidence="1">The sequence shown here is derived from an EMBL/GenBank/DDBJ whole genome shotgun (WGS) entry which is preliminary data.</text>
</comment>
<dbReference type="EMBL" id="CAJVPM010003046">
    <property type="protein sequence ID" value="CAG8496148.1"/>
    <property type="molecule type" value="Genomic_DNA"/>
</dbReference>
<evidence type="ECO:0000313" key="2">
    <source>
        <dbReference type="Proteomes" id="UP000789860"/>
    </source>
</evidence>
<reference evidence="1" key="1">
    <citation type="submission" date="2021-06" db="EMBL/GenBank/DDBJ databases">
        <authorList>
            <person name="Kallberg Y."/>
            <person name="Tangrot J."/>
            <person name="Rosling A."/>
        </authorList>
    </citation>
    <scope>NUCLEOTIDE SEQUENCE</scope>
    <source>
        <strain evidence="1">AU212A</strain>
    </source>
</reference>
<accession>A0ACA9KVS7</accession>
<name>A0ACA9KVS7_9GLOM</name>
<sequence>MEDKKPNTPSNSNENMSTYPISPPPISTKNFHGINGVNITSPQIASLRLKPAKSTDSLTNHPLQNFDDEESDVNSIWSSQRSLPSDSVGGLMLTKLRELNLDFSGIVQMLIAKKATLLLPTSPVMPFEQIDLTFLEDHVIVSQPSEDGQKVIGLVPPEPEISTYIKENSKTRKSIFDTIIKPIDLSYDYPSIEIINKNVDILFEGMTIQIIVIDSPIRAKEVAERIAAHKAEEFKVKNEETSIDKIQGLFYSLGDQFELQAELNEEKQDDNENEIDKSMNIVEKYVCTVLYDLIFCPKWSDDNLQDDILGSKIAALNFCKLCLLHLGVDVNLQQEQIDMVVKTAGRELQNLDQMKAPYEKLDTLIRCHRIVVDELDDTTKIVQDAPTVPSSATSPQASDSPTVPTSATLPQASDSPTVPTSATLPEASDSPTVPTSATLPEASDSPTVPTSATLPQASDSPTMPTSATLPQASDSPT</sequence>
<dbReference type="Proteomes" id="UP000789860">
    <property type="component" value="Unassembled WGS sequence"/>
</dbReference>
<protein>
    <submittedName>
        <fullName evidence="1">8078_t:CDS:1</fullName>
    </submittedName>
</protein>
<gene>
    <name evidence="1" type="ORF">SCALOS_LOCUS3038</name>
</gene>
<proteinExistence type="predicted"/>